<dbReference type="InterPro" id="IPR036890">
    <property type="entry name" value="HATPase_C_sf"/>
</dbReference>
<feature type="domain" description="Histidine kinase/HSP90-like ATPase" evidence="8">
    <location>
        <begin position="350"/>
        <end position="437"/>
    </location>
</feature>
<keyword evidence="9" id="KW-0547">Nucleotide-binding</keyword>
<name>A0A4R8X0Y0_9MICO</name>
<keyword evidence="7" id="KW-0812">Transmembrane</keyword>
<dbReference type="OrthoDB" id="144293at2"/>
<dbReference type="InterPro" id="IPR003594">
    <property type="entry name" value="HATPase_dom"/>
</dbReference>
<evidence type="ECO:0000256" key="7">
    <source>
        <dbReference type="SAM" id="Phobius"/>
    </source>
</evidence>
<evidence type="ECO:0000256" key="3">
    <source>
        <dbReference type="ARBA" id="ARBA00022679"/>
    </source>
</evidence>
<dbReference type="Proteomes" id="UP000298412">
    <property type="component" value="Unassembled WGS sequence"/>
</dbReference>
<feature type="region of interest" description="Disordered" evidence="6">
    <location>
        <begin position="1"/>
        <end position="48"/>
    </location>
</feature>
<evidence type="ECO:0000256" key="1">
    <source>
        <dbReference type="ARBA" id="ARBA00000085"/>
    </source>
</evidence>
<feature type="transmembrane region" description="Helical" evidence="7">
    <location>
        <begin position="88"/>
        <end position="109"/>
    </location>
</feature>
<evidence type="ECO:0000256" key="4">
    <source>
        <dbReference type="ARBA" id="ARBA00022777"/>
    </source>
</evidence>
<dbReference type="GO" id="GO:0005524">
    <property type="term" value="F:ATP binding"/>
    <property type="evidence" value="ECO:0007669"/>
    <property type="project" value="UniProtKB-KW"/>
</dbReference>
<evidence type="ECO:0000313" key="9">
    <source>
        <dbReference type="EMBL" id="TFC19174.1"/>
    </source>
</evidence>
<evidence type="ECO:0000256" key="2">
    <source>
        <dbReference type="ARBA" id="ARBA00012438"/>
    </source>
</evidence>
<evidence type="ECO:0000256" key="5">
    <source>
        <dbReference type="ARBA" id="ARBA00023012"/>
    </source>
</evidence>
<evidence type="ECO:0000256" key="6">
    <source>
        <dbReference type="SAM" id="MobiDB-lite"/>
    </source>
</evidence>
<feature type="transmembrane region" description="Helical" evidence="7">
    <location>
        <begin position="116"/>
        <end position="137"/>
    </location>
</feature>
<protein>
    <recommendedName>
        <fullName evidence="2">histidine kinase</fullName>
        <ecNumber evidence="2">2.7.13.3</ecNumber>
    </recommendedName>
</protein>
<dbReference type="PANTHER" id="PTHR24421">
    <property type="entry name" value="NITRATE/NITRITE SENSOR PROTEIN NARX-RELATED"/>
    <property type="match status" value="1"/>
</dbReference>
<dbReference type="PRINTS" id="PR00344">
    <property type="entry name" value="BCTRLSENSOR"/>
</dbReference>
<dbReference type="EC" id="2.7.13.3" evidence="2"/>
<feature type="transmembrane region" description="Helical" evidence="7">
    <location>
        <begin position="194"/>
        <end position="218"/>
    </location>
</feature>
<evidence type="ECO:0000313" key="10">
    <source>
        <dbReference type="Proteomes" id="UP000298412"/>
    </source>
</evidence>
<dbReference type="InterPro" id="IPR050482">
    <property type="entry name" value="Sensor_HK_TwoCompSys"/>
</dbReference>
<sequence length="448" mass="46633">MAAAKSAAAPPLRFPRAERGNPDKNGSGGTEPLGLDSDLIAGPKQPRNPISRTRIETVVSRSVAGVGVIFSLQALPIMLAQVHLRLPIMAIAMPLALAVGIGAVVIAAVAKVGVRATTGTVALVYLAALVSWPFLMVDPSAVLDGKPWLWYMCTVATSCAAVAFPLVWAVIYTFLAPIAYGIVRTQPSGGGADVLLGSLDTAYATILGQVILIIIFTLRQTAAAVDAAQTNALHQYATAVRQHATEVERVQVDSIVHDSVLATFLAAAAAGSPKAAQLASGMASDALTRLNDAAMVPAGDDSLVPLNALTVRIREAADKFTAPFTFVECEMDTLSLPVHASDALFAASVQAMVNSVQHAGDGIVEPSRTLSMRANAQGGCTIEIADTGVGFDPEQVPSERLGLRISIQERVASAGGSARIYSEIGRGTTITIEWPADEWPADNAEVPV</sequence>
<keyword evidence="9" id="KW-0067">ATP-binding</keyword>
<comment type="caution">
    <text evidence="9">The sequence shown here is derived from an EMBL/GenBank/DDBJ whole genome shotgun (WGS) entry which is preliminary data.</text>
</comment>
<feature type="transmembrane region" description="Helical" evidence="7">
    <location>
        <begin position="149"/>
        <end position="182"/>
    </location>
</feature>
<dbReference type="AlphaFoldDB" id="A0A4R8X0Y0"/>
<keyword evidence="5" id="KW-0902">Two-component regulatory system</keyword>
<accession>A0A4R8X0Y0</accession>
<dbReference type="Pfam" id="PF02518">
    <property type="entry name" value="HATPase_c"/>
    <property type="match status" value="1"/>
</dbReference>
<keyword evidence="4" id="KW-0418">Kinase</keyword>
<dbReference type="RefSeq" id="WP_134565213.1">
    <property type="nucleotide sequence ID" value="NZ_SOFP01000013.1"/>
</dbReference>
<gene>
    <name evidence="9" type="ORF">E3O19_03285</name>
</gene>
<dbReference type="PANTHER" id="PTHR24421:SF61">
    <property type="entry name" value="OXYGEN SENSOR HISTIDINE KINASE NREB"/>
    <property type="match status" value="1"/>
</dbReference>
<dbReference type="InterPro" id="IPR004358">
    <property type="entry name" value="Sig_transdc_His_kin-like_C"/>
</dbReference>
<proteinExistence type="predicted"/>
<reference evidence="9 10" key="1">
    <citation type="submission" date="2019-03" db="EMBL/GenBank/DDBJ databases">
        <title>Genomics of glacier-inhabiting Cryobacterium strains.</title>
        <authorList>
            <person name="Liu Q."/>
            <person name="Xin Y.-H."/>
        </authorList>
    </citation>
    <scope>NUCLEOTIDE SEQUENCE [LARGE SCALE GENOMIC DNA]</scope>
    <source>
        <strain evidence="9 10">MDT1-3</strain>
    </source>
</reference>
<dbReference type="GO" id="GO:0004673">
    <property type="term" value="F:protein histidine kinase activity"/>
    <property type="evidence" value="ECO:0007669"/>
    <property type="project" value="UniProtKB-EC"/>
</dbReference>
<organism evidence="9 10">
    <name type="scientific">Cryobacterium algoritolerans</name>
    <dbReference type="NCBI Taxonomy" id="1259184"/>
    <lineage>
        <taxon>Bacteria</taxon>
        <taxon>Bacillati</taxon>
        <taxon>Actinomycetota</taxon>
        <taxon>Actinomycetes</taxon>
        <taxon>Micrococcales</taxon>
        <taxon>Microbacteriaceae</taxon>
        <taxon>Cryobacterium</taxon>
    </lineage>
</organism>
<dbReference type="SUPFAM" id="SSF55874">
    <property type="entry name" value="ATPase domain of HSP90 chaperone/DNA topoisomerase II/histidine kinase"/>
    <property type="match status" value="1"/>
</dbReference>
<keyword evidence="10" id="KW-1185">Reference proteome</keyword>
<dbReference type="GO" id="GO:0000160">
    <property type="term" value="P:phosphorelay signal transduction system"/>
    <property type="evidence" value="ECO:0007669"/>
    <property type="project" value="UniProtKB-KW"/>
</dbReference>
<feature type="transmembrane region" description="Helical" evidence="7">
    <location>
        <begin position="62"/>
        <end position="82"/>
    </location>
</feature>
<evidence type="ECO:0000259" key="8">
    <source>
        <dbReference type="Pfam" id="PF02518"/>
    </source>
</evidence>
<comment type="catalytic activity">
    <reaction evidence="1">
        <text>ATP + protein L-histidine = ADP + protein N-phospho-L-histidine.</text>
        <dbReference type="EC" id="2.7.13.3"/>
    </reaction>
</comment>
<keyword evidence="7" id="KW-0472">Membrane</keyword>
<dbReference type="EMBL" id="SOFP01000013">
    <property type="protein sequence ID" value="TFC19174.1"/>
    <property type="molecule type" value="Genomic_DNA"/>
</dbReference>
<dbReference type="Gene3D" id="3.30.565.10">
    <property type="entry name" value="Histidine kinase-like ATPase, C-terminal domain"/>
    <property type="match status" value="1"/>
</dbReference>
<keyword evidence="7" id="KW-1133">Transmembrane helix</keyword>
<keyword evidence="3" id="KW-0808">Transferase</keyword>